<gene>
    <name evidence="1" type="ORF">MAR_025772</name>
</gene>
<dbReference type="EMBL" id="CP111019">
    <property type="protein sequence ID" value="WAR11592.1"/>
    <property type="molecule type" value="Genomic_DNA"/>
</dbReference>
<feature type="non-terminal residue" evidence="1">
    <location>
        <position position="417"/>
    </location>
</feature>
<reference evidence="1" key="1">
    <citation type="submission" date="2022-11" db="EMBL/GenBank/DDBJ databases">
        <title>Centuries of genome instability and evolution in soft-shell clam transmissible cancer (bioRxiv).</title>
        <authorList>
            <person name="Hart S.F.M."/>
            <person name="Yonemitsu M.A."/>
            <person name="Giersch R.M."/>
            <person name="Beal B.F."/>
            <person name="Arriagada G."/>
            <person name="Davis B.W."/>
            <person name="Ostrander E.A."/>
            <person name="Goff S.P."/>
            <person name="Metzger M.J."/>
        </authorList>
    </citation>
    <scope>NUCLEOTIDE SEQUENCE</scope>
    <source>
        <strain evidence="1">MELC-2E11</strain>
        <tissue evidence="1">Siphon/mantle</tissue>
    </source>
</reference>
<keyword evidence="2" id="KW-1185">Reference proteome</keyword>
<organism evidence="1 2">
    <name type="scientific">Mya arenaria</name>
    <name type="common">Soft-shell clam</name>
    <dbReference type="NCBI Taxonomy" id="6604"/>
    <lineage>
        <taxon>Eukaryota</taxon>
        <taxon>Metazoa</taxon>
        <taxon>Spiralia</taxon>
        <taxon>Lophotrochozoa</taxon>
        <taxon>Mollusca</taxon>
        <taxon>Bivalvia</taxon>
        <taxon>Autobranchia</taxon>
        <taxon>Heteroconchia</taxon>
        <taxon>Euheterodonta</taxon>
        <taxon>Imparidentia</taxon>
        <taxon>Neoheterodontei</taxon>
        <taxon>Myida</taxon>
        <taxon>Myoidea</taxon>
        <taxon>Myidae</taxon>
        <taxon>Mya</taxon>
    </lineage>
</organism>
<protein>
    <submittedName>
        <fullName evidence="1">Uncharacterized protein</fullName>
    </submittedName>
</protein>
<evidence type="ECO:0000313" key="2">
    <source>
        <dbReference type="Proteomes" id="UP001164746"/>
    </source>
</evidence>
<evidence type="ECO:0000313" key="1">
    <source>
        <dbReference type="EMBL" id="WAR11592.1"/>
    </source>
</evidence>
<accession>A0ABY7ERL1</accession>
<dbReference type="Proteomes" id="UP001164746">
    <property type="component" value="Chromosome 8"/>
</dbReference>
<proteinExistence type="predicted"/>
<sequence>MYEAIVKVIILSSNQCLPQSKFNRHAKPYWTPEVKKSYSLQREARRVWVLEGQPRGWHNESYAKYKRCKKIFVTTQKIAIENVEKYFNSQLIEAAECDSRLFWSLIKSRKNKRPSACSHLFYKNTSVFTNYFRDVYSPLQCEHFDNDFKKLVEEKVKQLKIKKQYQINPTITSETIKTYIKTLKRGKASSSDAIFNEHLIYGGDALHLLERSGQGLNVINVITSNTTLADDIALAAISPNGPNKIERTDKIRHVGIQLNDKMTDNDKISGACKKAESSFYSLLSINIGTFHINPLTSASLVSKICIPKLLFGAELWNNLTNSNCMQLERFIRMAAKTIQRFPIRTRTDICLAMLGWERIESEINLKKLMFLERLCNMPTSVLTKQIFNKRLALFSCRTDKCIQKGFVPDIIRILSKY</sequence>
<name>A0ABY7ERL1_MYAAR</name>